<dbReference type="PANTHER" id="PTHR11439">
    <property type="entry name" value="GAG-POL-RELATED RETROTRANSPOSON"/>
    <property type="match status" value="1"/>
</dbReference>
<evidence type="ECO:0000259" key="1">
    <source>
        <dbReference type="Pfam" id="PF07727"/>
    </source>
</evidence>
<evidence type="ECO:0000313" key="3">
    <source>
        <dbReference type="Proteomes" id="UP000288805"/>
    </source>
</evidence>
<dbReference type="InterPro" id="IPR043502">
    <property type="entry name" value="DNA/RNA_pol_sf"/>
</dbReference>
<dbReference type="AlphaFoldDB" id="A0A438D7A9"/>
<dbReference type="EMBL" id="QGNW01001759">
    <property type="protein sequence ID" value="RVW31340.1"/>
    <property type="molecule type" value="Genomic_DNA"/>
</dbReference>
<name>A0A438D7A9_VITVI</name>
<proteinExistence type="predicted"/>
<dbReference type="InterPro" id="IPR013103">
    <property type="entry name" value="RVT_2"/>
</dbReference>
<sequence>MSSIRVVLGLAASMNLKIEQLNVKIASLHGDLVEEIYMEHPERFTIKGKEYLVCRLNKSLYKILLWKIYYSLAYMDDMLIVGRDIGKIDKLKKELSKCFEMKDLSYMKKVLDKFNTGKAKLVSCPLGSHLKLSSKQSPSSEKEKEEMQKVPYASVVGSLMYVMVCTRHDIAHVLELSAGCTNANMTGDVDSKNSTSEVEYIVITVANKELLWMKKFLQELGLQQERYLLYCDSQSAIHLSKNPTFHSRSKHIDVIYHLDS</sequence>
<evidence type="ECO:0000313" key="2">
    <source>
        <dbReference type="EMBL" id="RVW31340.1"/>
    </source>
</evidence>
<dbReference type="Pfam" id="PF07727">
    <property type="entry name" value="RVT_2"/>
    <property type="match status" value="1"/>
</dbReference>
<comment type="caution">
    <text evidence="2">The sequence shown here is derived from an EMBL/GenBank/DDBJ whole genome shotgun (WGS) entry which is preliminary data.</text>
</comment>
<dbReference type="CDD" id="cd09272">
    <property type="entry name" value="RNase_HI_RT_Ty1"/>
    <property type="match status" value="1"/>
</dbReference>
<protein>
    <submittedName>
        <fullName evidence="2">Retrovirus-related Pol polyprotein from transposon TNT 1-94</fullName>
    </submittedName>
</protein>
<dbReference type="PANTHER" id="PTHR11439:SF467">
    <property type="entry name" value="INTEGRASE CATALYTIC DOMAIN-CONTAINING PROTEIN"/>
    <property type="match status" value="1"/>
</dbReference>
<dbReference type="Proteomes" id="UP000288805">
    <property type="component" value="Unassembled WGS sequence"/>
</dbReference>
<reference evidence="2 3" key="1">
    <citation type="journal article" date="2018" name="PLoS Genet.">
        <title>Population sequencing reveals clonal diversity and ancestral inbreeding in the grapevine cultivar Chardonnay.</title>
        <authorList>
            <person name="Roach M.J."/>
            <person name="Johnson D.L."/>
            <person name="Bohlmann J."/>
            <person name="van Vuuren H.J."/>
            <person name="Jones S.J."/>
            <person name="Pretorius I.S."/>
            <person name="Schmidt S.A."/>
            <person name="Borneman A.R."/>
        </authorList>
    </citation>
    <scope>NUCLEOTIDE SEQUENCE [LARGE SCALE GENOMIC DNA]</scope>
    <source>
        <strain evidence="3">cv. Chardonnay</strain>
        <tissue evidence="2">Leaf</tissue>
    </source>
</reference>
<accession>A0A438D7A9</accession>
<organism evidence="2 3">
    <name type="scientific">Vitis vinifera</name>
    <name type="common">Grape</name>
    <dbReference type="NCBI Taxonomy" id="29760"/>
    <lineage>
        <taxon>Eukaryota</taxon>
        <taxon>Viridiplantae</taxon>
        <taxon>Streptophyta</taxon>
        <taxon>Embryophyta</taxon>
        <taxon>Tracheophyta</taxon>
        <taxon>Spermatophyta</taxon>
        <taxon>Magnoliopsida</taxon>
        <taxon>eudicotyledons</taxon>
        <taxon>Gunneridae</taxon>
        <taxon>Pentapetalae</taxon>
        <taxon>rosids</taxon>
        <taxon>Vitales</taxon>
        <taxon>Vitaceae</taxon>
        <taxon>Viteae</taxon>
        <taxon>Vitis</taxon>
    </lineage>
</organism>
<gene>
    <name evidence="2" type="primary">POLX_580</name>
    <name evidence="2" type="ORF">CK203_106086</name>
</gene>
<dbReference type="SUPFAM" id="SSF56672">
    <property type="entry name" value="DNA/RNA polymerases"/>
    <property type="match status" value="1"/>
</dbReference>
<feature type="domain" description="Reverse transcriptase Ty1/copia-type" evidence="1">
    <location>
        <begin position="2"/>
        <end position="62"/>
    </location>
</feature>